<dbReference type="OrthoDB" id="2660000at2759"/>
<name>A0A0C3J1A4_PISTI</name>
<evidence type="ECO:0000313" key="2">
    <source>
        <dbReference type="EMBL" id="KIO02823.1"/>
    </source>
</evidence>
<feature type="compositionally biased region" description="Basic and acidic residues" evidence="1">
    <location>
        <begin position="11"/>
        <end position="24"/>
    </location>
</feature>
<feature type="compositionally biased region" description="Low complexity" evidence="1">
    <location>
        <begin position="33"/>
        <end position="45"/>
    </location>
</feature>
<dbReference type="EMBL" id="KN831980">
    <property type="protein sequence ID" value="KIO02823.1"/>
    <property type="molecule type" value="Genomic_DNA"/>
</dbReference>
<reference evidence="2 3" key="1">
    <citation type="submission" date="2014-04" db="EMBL/GenBank/DDBJ databases">
        <authorList>
            <consortium name="DOE Joint Genome Institute"/>
            <person name="Kuo A."/>
            <person name="Kohler A."/>
            <person name="Costa M.D."/>
            <person name="Nagy L.G."/>
            <person name="Floudas D."/>
            <person name="Copeland A."/>
            <person name="Barry K.W."/>
            <person name="Cichocki N."/>
            <person name="Veneault-Fourrey C."/>
            <person name="LaButti K."/>
            <person name="Lindquist E.A."/>
            <person name="Lipzen A."/>
            <person name="Lundell T."/>
            <person name="Morin E."/>
            <person name="Murat C."/>
            <person name="Sun H."/>
            <person name="Tunlid A."/>
            <person name="Henrissat B."/>
            <person name="Grigoriev I.V."/>
            <person name="Hibbett D.S."/>
            <person name="Martin F."/>
            <person name="Nordberg H.P."/>
            <person name="Cantor M.N."/>
            <person name="Hua S.X."/>
        </authorList>
    </citation>
    <scope>NUCLEOTIDE SEQUENCE [LARGE SCALE GENOMIC DNA]</scope>
    <source>
        <strain evidence="2 3">Marx 270</strain>
    </source>
</reference>
<accession>A0A0C3J1A4</accession>
<dbReference type="HOGENOM" id="CLU_1152169_0_0_1"/>
<sequence>MANSGQGKYSLPEELHRYVLEQPRDTVVAPERSISSSSEVGPSSSHAFERQQQRFSYSPAPNPMASLTTPAIFPSDENSGDRALSPLDSGTPGEDDESGSYSTSFSREAIGEDIGASSVVPQVAMTRNLSRGEMGYGHLAQHSYTIPPPVPPPYPLPGVQGWRPPGEAHLAPWPAHGGRESYRGLEQRIEGEERHELTTGGSRGYEMARYEAGLI</sequence>
<dbReference type="AlphaFoldDB" id="A0A0C3J1A4"/>
<protein>
    <submittedName>
        <fullName evidence="2">Uncharacterized protein</fullName>
    </submittedName>
</protein>
<evidence type="ECO:0000313" key="3">
    <source>
        <dbReference type="Proteomes" id="UP000054217"/>
    </source>
</evidence>
<keyword evidence="3" id="KW-1185">Reference proteome</keyword>
<gene>
    <name evidence="2" type="ORF">M404DRAFT_9722</name>
</gene>
<reference evidence="3" key="2">
    <citation type="submission" date="2015-01" db="EMBL/GenBank/DDBJ databases">
        <title>Evolutionary Origins and Diversification of the Mycorrhizal Mutualists.</title>
        <authorList>
            <consortium name="DOE Joint Genome Institute"/>
            <consortium name="Mycorrhizal Genomics Consortium"/>
            <person name="Kohler A."/>
            <person name="Kuo A."/>
            <person name="Nagy L.G."/>
            <person name="Floudas D."/>
            <person name="Copeland A."/>
            <person name="Barry K.W."/>
            <person name="Cichocki N."/>
            <person name="Veneault-Fourrey C."/>
            <person name="LaButti K."/>
            <person name="Lindquist E.A."/>
            <person name="Lipzen A."/>
            <person name="Lundell T."/>
            <person name="Morin E."/>
            <person name="Murat C."/>
            <person name="Riley R."/>
            <person name="Ohm R."/>
            <person name="Sun H."/>
            <person name="Tunlid A."/>
            <person name="Henrissat B."/>
            <person name="Grigoriev I.V."/>
            <person name="Hibbett D.S."/>
            <person name="Martin F."/>
        </authorList>
    </citation>
    <scope>NUCLEOTIDE SEQUENCE [LARGE SCALE GENOMIC DNA]</scope>
    <source>
        <strain evidence="3">Marx 270</strain>
    </source>
</reference>
<organism evidence="2 3">
    <name type="scientific">Pisolithus tinctorius Marx 270</name>
    <dbReference type="NCBI Taxonomy" id="870435"/>
    <lineage>
        <taxon>Eukaryota</taxon>
        <taxon>Fungi</taxon>
        <taxon>Dikarya</taxon>
        <taxon>Basidiomycota</taxon>
        <taxon>Agaricomycotina</taxon>
        <taxon>Agaricomycetes</taxon>
        <taxon>Agaricomycetidae</taxon>
        <taxon>Boletales</taxon>
        <taxon>Sclerodermatineae</taxon>
        <taxon>Pisolithaceae</taxon>
        <taxon>Pisolithus</taxon>
    </lineage>
</organism>
<dbReference type="InParanoid" id="A0A0C3J1A4"/>
<evidence type="ECO:0000256" key="1">
    <source>
        <dbReference type="SAM" id="MobiDB-lite"/>
    </source>
</evidence>
<feature type="region of interest" description="Disordered" evidence="1">
    <location>
        <begin position="1"/>
        <end position="113"/>
    </location>
</feature>
<dbReference type="Proteomes" id="UP000054217">
    <property type="component" value="Unassembled WGS sequence"/>
</dbReference>
<proteinExistence type="predicted"/>